<dbReference type="GO" id="GO:0045324">
    <property type="term" value="P:late endosome to vacuole transport"/>
    <property type="evidence" value="ECO:0007669"/>
    <property type="project" value="TreeGrafter"/>
</dbReference>
<reference evidence="5 7" key="1">
    <citation type="journal article" date="2018" name="MBio">
        <title>Comparative Genomics Reveals the Core Gene Toolbox for the Fungus-Insect Symbiosis.</title>
        <authorList>
            <person name="Wang Y."/>
            <person name="Stata M."/>
            <person name="Wang W."/>
            <person name="Stajich J.E."/>
            <person name="White M.M."/>
            <person name="Moncalvo J.M."/>
        </authorList>
    </citation>
    <scope>NUCLEOTIDE SEQUENCE [LARGE SCALE GENOMIC DNA]</scope>
    <source>
        <strain evidence="5 7">SC-DP-2</strain>
    </source>
</reference>
<dbReference type="PANTHER" id="PTHR12768:SF4">
    <property type="entry name" value="BECLIN-1"/>
    <property type="match status" value="1"/>
</dbReference>
<organism evidence="5 7">
    <name type="scientific">Smittium megazygosporum</name>
    <dbReference type="NCBI Taxonomy" id="133381"/>
    <lineage>
        <taxon>Eukaryota</taxon>
        <taxon>Fungi</taxon>
        <taxon>Fungi incertae sedis</taxon>
        <taxon>Zoopagomycota</taxon>
        <taxon>Kickxellomycotina</taxon>
        <taxon>Harpellomycetes</taxon>
        <taxon>Harpellales</taxon>
        <taxon>Legeriomycetaceae</taxon>
        <taxon>Smittium</taxon>
    </lineage>
</organism>
<dbReference type="GO" id="GO:0000407">
    <property type="term" value="C:phagophore assembly site"/>
    <property type="evidence" value="ECO:0007669"/>
    <property type="project" value="TreeGrafter"/>
</dbReference>
<gene>
    <name evidence="6" type="ORF">BB560_003452</name>
    <name evidence="5" type="ORF">BB560_003612</name>
</gene>
<sequence>MEHCQRCHRSLSFTRPPSALEQKKIDSIFENYSLYKGALKENAPNYDPVNSLHLLWSQLPTEYVEIFASYMPKISVFIKNKAPSSLNILSSQDLFALLESGKAASDLLLNTASTETQIKNKDNRNSAQKKESMKSPLAINTAQLQDTNTVTLSEAQTQPVKTQGQSLQRQLINKTKLFKNFHILKNNSSNLHSENILINEKNILDSFILLDKQPRHPTQLDSKLSPQAKINSQVSSNQDTSLYLKNSAKSPTKIDSTASERSSTITNYTSSSPKASADVPSDYFVNRLNQNIQTEINPTSKLFLELETNSLISHPLCTDCSHKFISLISDKLEEISEEYQQCLDLYALVLAEHNNSDKALRHNKGVVSDRNFTLPSEPDNLEDLEKEYRDLVSLEQEYDATLEDLSYQLELLSTESDDLDHKINNLLHERNDLSYKLDSLNSEVEYLQYKYNKQSSFLFDLQQVNVYNDLFTIKFYGANGIISNFSDSRSNLAIIGVINGFRLGKIDVSSLIPKSSSSSSDHINNINKGEITWSEINAAWGQCLLLLVTVAKRLNFEFENYKLIPMGSFSKIVKISSNNTDKSTLEL</sequence>
<evidence type="ECO:0000313" key="7">
    <source>
        <dbReference type="Proteomes" id="UP000245609"/>
    </source>
</evidence>
<feature type="coiled-coil region" evidence="2">
    <location>
        <begin position="381"/>
        <end position="443"/>
    </location>
</feature>
<feature type="region of interest" description="Disordered" evidence="3">
    <location>
        <begin position="218"/>
        <end position="273"/>
    </location>
</feature>
<dbReference type="GO" id="GO:0006995">
    <property type="term" value="P:cellular response to nitrogen starvation"/>
    <property type="evidence" value="ECO:0007669"/>
    <property type="project" value="TreeGrafter"/>
</dbReference>
<evidence type="ECO:0000313" key="5">
    <source>
        <dbReference type="EMBL" id="PVV01948.1"/>
    </source>
</evidence>
<dbReference type="GO" id="GO:0030674">
    <property type="term" value="F:protein-macromolecule adaptor activity"/>
    <property type="evidence" value="ECO:0007669"/>
    <property type="project" value="TreeGrafter"/>
</dbReference>
<keyword evidence="7" id="KW-1185">Reference proteome</keyword>
<accession>A0A2T9ZBI7</accession>
<proteinExistence type="inferred from homology"/>
<feature type="domain" description="Atg6 BARA" evidence="4">
    <location>
        <begin position="526"/>
        <end position="581"/>
    </location>
</feature>
<evidence type="ECO:0000256" key="3">
    <source>
        <dbReference type="SAM" id="MobiDB-lite"/>
    </source>
</evidence>
<dbReference type="EMBL" id="MBFS01000689">
    <property type="protein sequence ID" value="PVV01948.1"/>
    <property type="molecule type" value="Genomic_DNA"/>
</dbReference>
<dbReference type="GO" id="GO:0034271">
    <property type="term" value="C:phosphatidylinositol 3-kinase complex, class III, type I"/>
    <property type="evidence" value="ECO:0007669"/>
    <property type="project" value="TreeGrafter"/>
</dbReference>
<dbReference type="Proteomes" id="UP000245609">
    <property type="component" value="Unassembled WGS sequence"/>
</dbReference>
<comment type="caution">
    <text evidence="5">The sequence shown here is derived from an EMBL/GenBank/DDBJ whole genome shotgun (WGS) entry which is preliminary data.</text>
</comment>
<dbReference type="STRING" id="133381.A0A2T9ZBI7"/>
<dbReference type="Pfam" id="PF04111">
    <property type="entry name" value="APG6"/>
    <property type="match status" value="1"/>
</dbReference>
<dbReference type="Gene3D" id="1.10.418.40">
    <property type="entry name" value="Autophagy protein 6/Beclin 1"/>
    <property type="match status" value="1"/>
</dbReference>
<evidence type="ECO:0000256" key="2">
    <source>
        <dbReference type="SAM" id="Coils"/>
    </source>
</evidence>
<comment type="similarity">
    <text evidence="1">Belongs to the beclin family.</text>
</comment>
<dbReference type="OrthoDB" id="20368at2759"/>
<dbReference type="PANTHER" id="PTHR12768">
    <property type="entry name" value="BECLIN 1"/>
    <property type="match status" value="1"/>
</dbReference>
<evidence type="ECO:0000256" key="1">
    <source>
        <dbReference type="ARBA" id="ARBA00005965"/>
    </source>
</evidence>
<keyword evidence="2" id="KW-0175">Coiled coil</keyword>
<feature type="compositionally biased region" description="Polar residues" evidence="3">
    <location>
        <begin position="219"/>
        <end position="273"/>
    </location>
</feature>
<dbReference type="InterPro" id="IPR038274">
    <property type="entry name" value="Atg6/Beclin_C_sf"/>
</dbReference>
<dbReference type="EMBL" id="MBFS01000613">
    <property type="protein sequence ID" value="PVV02103.1"/>
    <property type="molecule type" value="Genomic_DNA"/>
</dbReference>
<protein>
    <recommendedName>
        <fullName evidence="4">Atg6 BARA domain-containing protein</fullName>
    </recommendedName>
</protein>
<dbReference type="GO" id="GO:0043548">
    <property type="term" value="F:phosphatidylinositol 3-kinase binding"/>
    <property type="evidence" value="ECO:0007669"/>
    <property type="project" value="TreeGrafter"/>
</dbReference>
<dbReference type="AlphaFoldDB" id="A0A2T9ZBI7"/>
<dbReference type="GO" id="GO:0000045">
    <property type="term" value="P:autophagosome assembly"/>
    <property type="evidence" value="ECO:0007669"/>
    <property type="project" value="TreeGrafter"/>
</dbReference>
<dbReference type="GO" id="GO:0000423">
    <property type="term" value="P:mitophagy"/>
    <property type="evidence" value="ECO:0007669"/>
    <property type="project" value="TreeGrafter"/>
</dbReference>
<evidence type="ECO:0000313" key="6">
    <source>
        <dbReference type="EMBL" id="PVV02103.1"/>
    </source>
</evidence>
<dbReference type="InterPro" id="IPR040455">
    <property type="entry name" value="Atg6_BARA"/>
</dbReference>
<evidence type="ECO:0000259" key="4">
    <source>
        <dbReference type="Pfam" id="PF04111"/>
    </source>
</evidence>
<dbReference type="InterPro" id="IPR007243">
    <property type="entry name" value="Atg6/Beclin"/>
</dbReference>
<dbReference type="GO" id="GO:0034272">
    <property type="term" value="C:phosphatidylinositol 3-kinase complex, class III, type II"/>
    <property type="evidence" value="ECO:0007669"/>
    <property type="project" value="TreeGrafter"/>
</dbReference>
<name>A0A2T9ZBI7_9FUNG</name>